<dbReference type="GO" id="GO:0005524">
    <property type="term" value="F:ATP binding"/>
    <property type="evidence" value="ECO:0007669"/>
    <property type="project" value="UniProtKB-UniRule"/>
</dbReference>
<evidence type="ECO:0008006" key="4">
    <source>
        <dbReference type="Google" id="ProtNLM"/>
    </source>
</evidence>
<dbReference type="AlphaFoldDB" id="A0A0H2RB20"/>
<keyword evidence="3" id="KW-1185">Reference proteome</keyword>
<proteinExistence type="predicted"/>
<dbReference type="EMBL" id="KQ086068">
    <property type="protein sequence ID" value="KLO09060.1"/>
    <property type="molecule type" value="Genomic_DNA"/>
</dbReference>
<dbReference type="Proteomes" id="UP000053477">
    <property type="component" value="Unassembled WGS sequence"/>
</dbReference>
<dbReference type="InterPro" id="IPR017441">
    <property type="entry name" value="Protein_kinase_ATP_BS"/>
</dbReference>
<sequence>MSLRELLVDIFSQTDLSLEDFLKKSEIMIELSNKFDNLENVVIPMGHWDTVVHFLVHAICLWVMEYGENRLTKTELEKVIALRTQLLTEIEQPFSESLPMDVDQLIKHLMQNERLEKITGFYQKNAHCSPQAFGIRMKETCYKNSLTDLLTARRIKIFFAIARLRSVVPSSLFLTNIERIGEFPVGRGGYADVWKGGHYLNNLVHAIPEIVALKNLRPSNMSEDSQEAMRIVGREHYPYHLLAYSYNLSYRSRCFVKKLFFGE</sequence>
<gene>
    <name evidence="2" type="ORF">SCHPADRAFT_893411</name>
</gene>
<name>A0A0H2RB20_9AGAM</name>
<reference evidence="2 3" key="1">
    <citation type="submission" date="2015-04" db="EMBL/GenBank/DDBJ databases">
        <title>Complete genome sequence of Schizopora paradoxa KUC8140, a cosmopolitan wood degrader in East Asia.</title>
        <authorList>
            <consortium name="DOE Joint Genome Institute"/>
            <person name="Min B."/>
            <person name="Park H."/>
            <person name="Jang Y."/>
            <person name="Kim J.-J."/>
            <person name="Kim K.H."/>
            <person name="Pangilinan J."/>
            <person name="Lipzen A."/>
            <person name="Riley R."/>
            <person name="Grigoriev I.V."/>
            <person name="Spatafora J.W."/>
            <person name="Choi I.-G."/>
        </authorList>
    </citation>
    <scope>NUCLEOTIDE SEQUENCE [LARGE SCALE GENOMIC DNA]</scope>
    <source>
        <strain evidence="2 3">KUC8140</strain>
    </source>
</reference>
<keyword evidence="1" id="KW-0067">ATP-binding</keyword>
<protein>
    <recommendedName>
        <fullName evidence="4">Protein kinase domain-containing protein</fullName>
    </recommendedName>
</protein>
<organism evidence="2 3">
    <name type="scientific">Schizopora paradoxa</name>
    <dbReference type="NCBI Taxonomy" id="27342"/>
    <lineage>
        <taxon>Eukaryota</taxon>
        <taxon>Fungi</taxon>
        <taxon>Dikarya</taxon>
        <taxon>Basidiomycota</taxon>
        <taxon>Agaricomycotina</taxon>
        <taxon>Agaricomycetes</taxon>
        <taxon>Hymenochaetales</taxon>
        <taxon>Schizoporaceae</taxon>
        <taxon>Schizopora</taxon>
    </lineage>
</organism>
<evidence type="ECO:0000256" key="1">
    <source>
        <dbReference type="PROSITE-ProRule" id="PRU10141"/>
    </source>
</evidence>
<feature type="binding site" evidence="1">
    <location>
        <position position="214"/>
    </location>
    <ligand>
        <name>ATP</name>
        <dbReference type="ChEBI" id="CHEBI:30616"/>
    </ligand>
</feature>
<evidence type="ECO:0000313" key="3">
    <source>
        <dbReference type="Proteomes" id="UP000053477"/>
    </source>
</evidence>
<dbReference type="InParanoid" id="A0A0H2RB20"/>
<keyword evidence="1" id="KW-0547">Nucleotide-binding</keyword>
<evidence type="ECO:0000313" key="2">
    <source>
        <dbReference type="EMBL" id="KLO09060.1"/>
    </source>
</evidence>
<dbReference type="PROSITE" id="PS00107">
    <property type="entry name" value="PROTEIN_KINASE_ATP"/>
    <property type="match status" value="1"/>
</dbReference>
<accession>A0A0H2RB20</accession>